<accession>A0A397S7U0</accession>
<sequence length="283" mass="32433">MSSEFDELRQENARLKAENMELRRELNTRNNELEKAIANSSAEIGKLNAKIVELEKYKLAIDKLESENAEFRIRFTKLEQDHGQTQDSEEVVPEITVSAINVPSSVMDQCDKKSESEVPDKEMDVFLDEVHKKKVSDKIRQRNREKKLMRETPNQEASPISQNPISTTCNERKNGQGLIQEISSSMPEEKIPGVSNHVTTISETAWSRKSDTINSESTFQGASMIEVSQHLAQLYDKALIAKECTLEANQEEIFCWCQYGRNFVFQMEALCDKIKLAKRRQEV</sequence>
<evidence type="ECO:0000256" key="1">
    <source>
        <dbReference type="SAM" id="Coils"/>
    </source>
</evidence>
<dbReference type="AlphaFoldDB" id="A0A397S7U0"/>
<evidence type="ECO:0000313" key="4">
    <source>
        <dbReference type="Proteomes" id="UP000265703"/>
    </source>
</evidence>
<feature type="region of interest" description="Disordered" evidence="2">
    <location>
        <begin position="145"/>
        <end position="171"/>
    </location>
</feature>
<protein>
    <submittedName>
        <fullName evidence="3">Uncharacterized protein</fullName>
    </submittedName>
</protein>
<organism evidence="3 4">
    <name type="scientific">Glomus cerebriforme</name>
    <dbReference type="NCBI Taxonomy" id="658196"/>
    <lineage>
        <taxon>Eukaryota</taxon>
        <taxon>Fungi</taxon>
        <taxon>Fungi incertae sedis</taxon>
        <taxon>Mucoromycota</taxon>
        <taxon>Glomeromycotina</taxon>
        <taxon>Glomeromycetes</taxon>
        <taxon>Glomerales</taxon>
        <taxon>Glomeraceae</taxon>
        <taxon>Glomus</taxon>
    </lineage>
</organism>
<dbReference type="Proteomes" id="UP000265703">
    <property type="component" value="Unassembled WGS sequence"/>
</dbReference>
<evidence type="ECO:0000313" key="3">
    <source>
        <dbReference type="EMBL" id="RIA82413.1"/>
    </source>
</evidence>
<keyword evidence="4" id="KW-1185">Reference proteome</keyword>
<name>A0A397S7U0_9GLOM</name>
<gene>
    <name evidence="3" type="ORF">C1645_743799</name>
</gene>
<feature type="coiled-coil region" evidence="1">
    <location>
        <begin position="5"/>
        <end position="81"/>
    </location>
</feature>
<dbReference type="OrthoDB" id="2342708at2759"/>
<keyword evidence="1" id="KW-0175">Coiled coil</keyword>
<evidence type="ECO:0000256" key="2">
    <source>
        <dbReference type="SAM" id="MobiDB-lite"/>
    </source>
</evidence>
<comment type="caution">
    <text evidence="3">The sequence shown here is derived from an EMBL/GenBank/DDBJ whole genome shotgun (WGS) entry which is preliminary data.</text>
</comment>
<proteinExistence type="predicted"/>
<feature type="compositionally biased region" description="Polar residues" evidence="2">
    <location>
        <begin position="152"/>
        <end position="169"/>
    </location>
</feature>
<reference evidence="3 4" key="1">
    <citation type="submission" date="2018-06" db="EMBL/GenBank/DDBJ databases">
        <title>Comparative genomics reveals the genomic features of Rhizophagus irregularis, R. cerebriforme, R. diaphanum and Gigaspora rosea, and their symbiotic lifestyle signature.</title>
        <authorList>
            <person name="Morin E."/>
            <person name="San Clemente H."/>
            <person name="Chen E.C.H."/>
            <person name="De La Providencia I."/>
            <person name="Hainaut M."/>
            <person name="Kuo A."/>
            <person name="Kohler A."/>
            <person name="Murat C."/>
            <person name="Tang N."/>
            <person name="Roy S."/>
            <person name="Loubradou J."/>
            <person name="Henrissat B."/>
            <person name="Grigoriev I.V."/>
            <person name="Corradi N."/>
            <person name="Roux C."/>
            <person name="Martin F.M."/>
        </authorList>
    </citation>
    <scope>NUCLEOTIDE SEQUENCE [LARGE SCALE GENOMIC DNA]</scope>
    <source>
        <strain evidence="3 4">DAOM 227022</strain>
    </source>
</reference>
<dbReference type="EMBL" id="QKYT01000668">
    <property type="protein sequence ID" value="RIA82413.1"/>
    <property type="molecule type" value="Genomic_DNA"/>
</dbReference>